<dbReference type="InterPro" id="IPR035965">
    <property type="entry name" value="PAS-like_dom_sf"/>
</dbReference>
<keyword evidence="3 7" id="KW-0597">Phosphoprotein</keyword>
<dbReference type="KEGG" id="bhc:JFL75_04780"/>
<dbReference type="Gene3D" id="3.30.450.20">
    <property type="entry name" value="PAS domain"/>
    <property type="match status" value="2"/>
</dbReference>
<accession>A0A7T7XPY7</accession>
<dbReference type="Gene3D" id="3.40.50.2300">
    <property type="match status" value="1"/>
</dbReference>
<dbReference type="InterPro" id="IPR013655">
    <property type="entry name" value="PAS_fold_3"/>
</dbReference>
<dbReference type="CDD" id="cd16922">
    <property type="entry name" value="HATPase_EvgS-ArcB-TorS-like"/>
    <property type="match status" value="1"/>
</dbReference>
<dbReference type="Pfam" id="PF08447">
    <property type="entry name" value="PAS_3"/>
    <property type="match status" value="1"/>
</dbReference>
<dbReference type="SMART" id="SM00065">
    <property type="entry name" value="GAF"/>
    <property type="match status" value="1"/>
</dbReference>
<feature type="domain" description="PAC" evidence="10">
    <location>
        <begin position="97"/>
        <end position="150"/>
    </location>
</feature>
<dbReference type="SUPFAM" id="SSF52172">
    <property type="entry name" value="CheY-like"/>
    <property type="match status" value="1"/>
</dbReference>
<evidence type="ECO:0000256" key="6">
    <source>
        <dbReference type="ARBA" id="ARBA00023012"/>
    </source>
</evidence>
<dbReference type="Pfam" id="PF02518">
    <property type="entry name" value="HATPase_c"/>
    <property type="match status" value="1"/>
</dbReference>
<dbReference type="InterPro" id="IPR000014">
    <property type="entry name" value="PAS"/>
</dbReference>
<dbReference type="PROSITE" id="PS50113">
    <property type="entry name" value="PAC"/>
    <property type="match status" value="1"/>
</dbReference>
<dbReference type="PANTHER" id="PTHR45339:SF1">
    <property type="entry name" value="HYBRID SIGNAL TRANSDUCTION HISTIDINE KINASE J"/>
    <property type="match status" value="1"/>
</dbReference>
<keyword evidence="12" id="KW-1185">Reference proteome</keyword>
<dbReference type="Pfam" id="PF00072">
    <property type="entry name" value="Response_reg"/>
    <property type="match status" value="1"/>
</dbReference>
<keyword evidence="4" id="KW-0808">Transferase</keyword>
<dbReference type="Gene3D" id="1.10.287.130">
    <property type="match status" value="1"/>
</dbReference>
<evidence type="ECO:0000256" key="3">
    <source>
        <dbReference type="ARBA" id="ARBA00022553"/>
    </source>
</evidence>
<dbReference type="CDD" id="cd17546">
    <property type="entry name" value="REC_hyHK_CKI1_RcsC-like"/>
    <property type="match status" value="1"/>
</dbReference>
<dbReference type="PRINTS" id="PR00344">
    <property type="entry name" value="BCTRLSENSOR"/>
</dbReference>
<dbReference type="InterPro" id="IPR000700">
    <property type="entry name" value="PAS-assoc_C"/>
</dbReference>
<dbReference type="InterPro" id="IPR036890">
    <property type="entry name" value="HATPase_C_sf"/>
</dbReference>
<dbReference type="CDD" id="cd00082">
    <property type="entry name" value="HisKA"/>
    <property type="match status" value="1"/>
</dbReference>
<dbReference type="InterPro" id="IPR003018">
    <property type="entry name" value="GAF"/>
</dbReference>
<dbReference type="Gene3D" id="3.30.565.10">
    <property type="entry name" value="Histidine kinase-like ATPase, C-terminal domain"/>
    <property type="match status" value="1"/>
</dbReference>
<dbReference type="SUPFAM" id="SSF55874">
    <property type="entry name" value="ATPase domain of HSP90 chaperone/DNA topoisomerase II/histidine kinase"/>
    <property type="match status" value="1"/>
</dbReference>
<dbReference type="SUPFAM" id="SSF55781">
    <property type="entry name" value="GAF domain-like"/>
    <property type="match status" value="1"/>
</dbReference>
<feature type="domain" description="Response regulatory" evidence="9">
    <location>
        <begin position="728"/>
        <end position="848"/>
    </location>
</feature>
<proteinExistence type="predicted"/>
<protein>
    <recommendedName>
        <fullName evidence="2">histidine kinase</fullName>
        <ecNumber evidence="2">2.7.13.3</ecNumber>
    </recommendedName>
</protein>
<dbReference type="InterPro" id="IPR003661">
    <property type="entry name" value="HisK_dim/P_dom"/>
</dbReference>
<dbReference type="InterPro" id="IPR004358">
    <property type="entry name" value="Sig_transdc_His_kin-like_C"/>
</dbReference>
<evidence type="ECO:0000313" key="12">
    <source>
        <dbReference type="Proteomes" id="UP000595917"/>
    </source>
</evidence>
<evidence type="ECO:0000259" key="10">
    <source>
        <dbReference type="PROSITE" id="PS50113"/>
    </source>
</evidence>
<dbReference type="InterPro" id="IPR003594">
    <property type="entry name" value="HATPase_dom"/>
</dbReference>
<dbReference type="PROSITE" id="PS50109">
    <property type="entry name" value="HIS_KIN"/>
    <property type="match status" value="1"/>
</dbReference>
<comment type="catalytic activity">
    <reaction evidence="1">
        <text>ATP + protein L-histidine = ADP + protein N-phospho-L-histidine.</text>
        <dbReference type="EC" id="2.7.13.3"/>
    </reaction>
</comment>
<feature type="modified residue" description="4-aspartylphosphate" evidence="7">
    <location>
        <position position="779"/>
    </location>
</feature>
<dbReference type="SUPFAM" id="SSF47384">
    <property type="entry name" value="Homodimeric domain of signal transducing histidine kinase"/>
    <property type="match status" value="1"/>
</dbReference>
<dbReference type="InterPro" id="IPR036097">
    <property type="entry name" value="HisK_dim/P_sf"/>
</dbReference>
<evidence type="ECO:0000256" key="1">
    <source>
        <dbReference type="ARBA" id="ARBA00000085"/>
    </source>
</evidence>
<dbReference type="SMART" id="SM00388">
    <property type="entry name" value="HisKA"/>
    <property type="match status" value="1"/>
</dbReference>
<dbReference type="SMART" id="SM00091">
    <property type="entry name" value="PAS"/>
    <property type="match status" value="2"/>
</dbReference>
<dbReference type="InterPro" id="IPR001789">
    <property type="entry name" value="Sig_transdc_resp-reg_receiver"/>
</dbReference>
<dbReference type="InterPro" id="IPR029016">
    <property type="entry name" value="GAF-like_dom_sf"/>
</dbReference>
<evidence type="ECO:0000256" key="4">
    <source>
        <dbReference type="ARBA" id="ARBA00022679"/>
    </source>
</evidence>
<reference evidence="11" key="1">
    <citation type="submission" date="2021-01" db="EMBL/GenBank/DDBJ databases">
        <title>Description of Breznakiella homolactica.</title>
        <authorList>
            <person name="Song Y."/>
            <person name="Brune A."/>
        </authorList>
    </citation>
    <scope>NUCLEOTIDE SEQUENCE</scope>
    <source>
        <strain evidence="11">RmG30</strain>
    </source>
</reference>
<dbReference type="EC" id="2.7.13.3" evidence="2"/>
<gene>
    <name evidence="11" type="ORF">JFL75_04780</name>
</gene>
<dbReference type="RefSeq" id="WP_215627541.1">
    <property type="nucleotide sequence ID" value="NZ_CP067089.2"/>
</dbReference>
<evidence type="ECO:0000313" key="11">
    <source>
        <dbReference type="EMBL" id="QQO10237.1"/>
    </source>
</evidence>
<dbReference type="InterPro" id="IPR011006">
    <property type="entry name" value="CheY-like_superfamily"/>
</dbReference>
<name>A0A7T7XPY7_9SPIR</name>
<dbReference type="EMBL" id="CP067089">
    <property type="protein sequence ID" value="QQO10237.1"/>
    <property type="molecule type" value="Genomic_DNA"/>
</dbReference>
<dbReference type="PROSITE" id="PS50110">
    <property type="entry name" value="RESPONSE_REGULATORY"/>
    <property type="match status" value="1"/>
</dbReference>
<dbReference type="SUPFAM" id="SSF55785">
    <property type="entry name" value="PYP-like sensor domain (PAS domain)"/>
    <property type="match status" value="2"/>
</dbReference>
<evidence type="ECO:0000256" key="5">
    <source>
        <dbReference type="ARBA" id="ARBA00022777"/>
    </source>
</evidence>
<dbReference type="SMART" id="SM00448">
    <property type="entry name" value="REC"/>
    <property type="match status" value="1"/>
</dbReference>
<dbReference type="CDD" id="cd00130">
    <property type="entry name" value="PAS"/>
    <property type="match status" value="1"/>
</dbReference>
<dbReference type="AlphaFoldDB" id="A0A7T7XPY7"/>
<dbReference type="SMART" id="SM00387">
    <property type="entry name" value="HATPase_c"/>
    <property type="match status" value="1"/>
</dbReference>
<sequence length="860" mass="96449">MAESFGKDGGRTNHTHDVFALSESLELFFDAAKLGLWEWHPATGEFLFSSQIELLLGYDAGELPREPATRKKLIFPEDAPETDQKLRECLEGKTQRYESEFRCFRKDASVVWLEEKGAVTERDSLGKPLRFTAIIQEITDVKQSFEEASKNLEESRRMNRLIFESNPHINLIFNDKFQAIDCNSAAQEFFAFDTREALLKGFYQRLEEYLPPYQPTGKPTDSLETRLRYTVEHGVYSFELEFVINGTAVPMNATLKKIDFGDSFVIVISLVDLRPMREARNELLRKDRLLQAVNIAAEILMANDRPDFFGSVRQALEVMGETVRADRAYIWKNSLDEGRLVCTQVCEWARSRESDHGISGNLAISYDDFIPDWRVLVSSRTSINSLVKDMERSFREFPGMADVRSLLIIPIMLNGDFWGFVGFDDCTTERLFLPAEEKLLKSGGTLIASAIDRNEIIGNLIRAKETAQASTDAKSEFLSRMSHEIRTPMNAIIGMTGIARKSGDPEKITHCLEQIDLSSRQLLGIINDVLDMSKIEANKLEIEYQEFDFEKMLRNVFNVIQVKAEEKNQIFRFNFTNTFGRMVISDELRLSQVLINLLNNAVKFTGEGGTVTLAVDVKPCGSDESTLHVEVRDTGIGISGEQQAKLFTSFEQAEVGTTRKFGGTGLGLAICKKIISLMDGNIWVESELGRGADFIFEVPIRWGSVSGQDDAAPAGGPENSMPSWEGRNLLLVEDIAINREIIISVLAETNIAVTCAGNGREALELFQENPAAFDLILMDIQMPEMDGLEASRRIRSLDTPYAQEVPIIAMTANAFSEDVRNCIEAGMNSHVAKPIEVDQLIRTLSLYLDKSAAGQPPEAP</sequence>
<dbReference type="PANTHER" id="PTHR45339">
    <property type="entry name" value="HYBRID SIGNAL TRANSDUCTION HISTIDINE KINASE J"/>
    <property type="match status" value="1"/>
</dbReference>
<keyword evidence="6" id="KW-0902">Two-component regulatory system</keyword>
<organism evidence="11 12">
    <name type="scientific">Breznakiella homolactica</name>
    <dbReference type="NCBI Taxonomy" id="2798577"/>
    <lineage>
        <taxon>Bacteria</taxon>
        <taxon>Pseudomonadati</taxon>
        <taxon>Spirochaetota</taxon>
        <taxon>Spirochaetia</taxon>
        <taxon>Spirochaetales</taxon>
        <taxon>Breznakiellaceae</taxon>
        <taxon>Breznakiella</taxon>
    </lineage>
</organism>
<evidence type="ECO:0000256" key="7">
    <source>
        <dbReference type="PROSITE-ProRule" id="PRU00169"/>
    </source>
</evidence>
<dbReference type="Gene3D" id="3.30.450.40">
    <property type="match status" value="1"/>
</dbReference>
<dbReference type="GO" id="GO:0000155">
    <property type="term" value="F:phosphorelay sensor kinase activity"/>
    <property type="evidence" value="ECO:0007669"/>
    <property type="project" value="InterPro"/>
</dbReference>
<dbReference type="Pfam" id="PF00512">
    <property type="entry name" value="HisKA"/>
    <property type="match status" value="1"/>
</dbReference>
<keyword evidence="5" id="KW-0418">Kinase</keyword>
<dbReference type="NCBIfam" id="TIGR00229">
    <property type="entry name" value="sensory_box"/>
    <property type="match status" value="1"/>
</dbReference>
<evidence type="ECO:0000259" key="8">
    <source>
        <dbReference type="PROSITE" id="PS50109"/>
    </source>
</evidence>
<evidence type="ECO:0000259" key="9">
    <source>
        <dbReference type="PROSITE" id="PS50110"/>
    </source>
</evidence>
<feature type="domain" description="Histidine kinase" evidence="8">
    <location>
        <begin position="480"/>
        <end position="702"/>
    </location>
</feature>
<evidence type="ECO:0000256" key="2">
    <source>
        <dbReference type="ARBA" id="ARBA00012438"/>
    </source>
</evidence>
<dbReference type="Pfam" id="PF01590">
    <property type="entry name" value="GAF"/>
    <property type="match status" value="1"/>
</dbReference>
<dbReference type="Proteomes" id="UP000595917">
    <property type="component" value="Chromosome"/>
</dbReference>
<dbReference type="FunFam" id="3.30.565.10:FF:000010">
    <property type="entry name" value="Sensor histidine kinase RcsC"/>
    <property type="match status" value="1"/>
</dbReference>
<dbReference type="InterPro" id="IPR005467">
    <property type="entry name" value="His_kinase_dom"/>
</dbReference>